<protein>
    <submittedName>
        <fullName evidence="2">Uncharacterized protein</fullName>
    </submittedName>
</protein>
<proteinExistence type="predicted"/>
<reference evidence="2 3" key="1">
    <citation type="journal article" date="2017" name="Curr. Biol.">
        <title>Genome architecture and evolution of a unichromosomal asexual nematode.</title>
        <authorList>
            <person name="Fradin H."/>
            <person name="Zegar C."/>
            <person name="Gutwein M."/>
            <person name="Lucas J."/>
            <person name="Kovtun M."/>
            <person name="Corcoran D."/>
            <person name="Baugh L.R."/>
            <person name="Kiontke K."/>
            <person name="Gunsalus K."/>
            <person name="Fitch D.H."/>
            <person name="Piano F."/>
        </authorList>
    </citation>
    <scope>NUCLEOTIDE SEQUENCE [LARGE SCALE GENOMIC DNA]</scope>
    <source>
        <strain evidence="2">PF1309</strain>
    </source>
</reference>
<feature type="compositionally biased region" description="Polar residues" evidence="1">
    <location>
        <begin position="57"/>
        <end position="66"/>
    </location>
</feature>
<feature type="region of interest" description="Disordered" evidence="1">
    <location>
        <begin position="1"/>
        <end position="138"/>
    </location>
</feature>
<name>A0A2A2L3X6_9BILA</name>
<dbReference type="EMBL" id="LIAE01007225">
    <property type="protein sequence ID" value="PAV80857.1"/>
    <property type="molecule type" value="Genomic_DNA"/>
</dbReference>
<keyword evidence="3" id="KW-1185">Reference proteome</keyword>
<comment type="caution">
    <text evidence="2">The sequence shown here is derived from an EMBL/GenBank/DDBJ whole genome shotgun (WGS) entry which is preliminary data.</text>
</comment>
<organism evidence="2 3">
    <name type="scientific">Diploscapter pachys</name>
    <dbReference type="NCBI Taxonomy" id="2018661"/>
    <lineage>
        <taxon>Eukaryota</taxon>
        <taxon>Metazoa</taxon>
        <taxon>Ecdysozoa</taxon>
        <taxon>Nematoda</taxon>
        <taxon>Chromadorea</taxon>
        <taxon>Rhabditida</taxon>
        <taxon>Rhabditina</taxon>
        <taxon>Rhabditomorpha</taxon>
        <taxon>Rhabditoidea</taxon>
        <taxon>Rhabditidae</taxon>
        <taxon>Diploscapter</taxon>
    </lineage>
</organism>
<feature type="compositionally biased region" description="Basic and acidic residues" evidence="1">
    <location>
        <begin position="90"/>
        <end position="107"/>
    </location>
</feature>
<dbReference type="AlphaFoldDB" id="A0A2A2L3X6"/>
<evidence type="ECO:0000313" key="2">
    <source>
        <dbReference type="EMBL" id="PAV80858.1"/>
    </source>
</evidence>
<feature type="compositionally biased region" description="Low complexity" evidence="1">
    <location>
        <begin position="37"/>
        <end position="54"/>
    </location>
</feature>
<accession>A0A2A2L3X6</accession>
<dbReference type="Proteomes" id="UP000218231">
    <property type="component" value="Unassembled WGS sequence"/>
</dbReference>
<evidence type="ECO:0000256" key="1">
    <source>
        <dbReference type="SAM" id="MobiDB-lite"/>
    </source>
</evidence>
<sequence length="184" mass="19167">MSAAGDAQSVPEAQKVAGQSKSAEIAWIKGPPASLFNNAPQSQQAANNLQNARAIESSAQHQSQLDSAHFAPSNAHDDHIPQQAAQTEGQIREGSEESTAIEEKKSYSEAASSTNKTKQEFRSLSTSIQQSGATSISSASPLASVSAMDSATLGPPTGQMITLPPSAVGLIVVVSQPQANQFYF</sequence>
<evidence type="ECO:0000313" key="3">
    <source>
        <dbReference type="Proteomes" id="UP000218231"/>
    </source>
</evidence>
<dbReference type="EMBL" id="LIAE01007225">
    <property type="protein sequence ID" value="PAV80858.1"/>
    <property type="molecule type" value="Genomic_DNA"/>
</dbReference>
<feature type="compositionally biased region" description="Polar residues" evidence="1">
    <location>
        <begin position="122"/>
        <end position="132"/>
    </location>
</feature>
<gene>
    <name evidence="2" type="ORF">WR25_19350</name>
</gene>